<evidence type="ECO:0000256" key="2">
    <source>
        <dbReference type="ARBA" id="ARBA00022723"/>
    </source>
</evidence>
<reference evidence="4 5" key="1">
    <citation type="submission" date="2022-11" db="EMBL/GenBank/DDBJ databases">
        <title>Minimal conservation of predation-associated metabolite biosynthetic gene clusters underscores biosynthetic potential of Myxococcota including descriptions for ten novel species: Archangium lansinium sp. nov., Myxococcus landrumus sp. nov., Nannocystis bai.</title>
        <authorList>
            <person name="Ahearne A."/>
            <person name="Stevens C."/>
            <person name="Phillips K."/>
        </authorList>
    </citation>
    <scope>NUCLEOTIDE SEQUENCE [LARGE SCALE GENOMIC DNA]</scope>
    <source>
        <strain evidence="4 5">MIWBW</strain>
    </source>
</reference>
<dbReference type="InterPro" id="IPR044084">
    <property type="entry name" value="AvModA-like_subst-bd"/>
</dbReference>
<protein>
    <submittedName>
        <fullName evidence="4">Molybdate ABC transporter substrate-binding protein</fullName>
    </submittedName>
</protein>
<gene>
    <name evidence="4" type="primary">modA</name>
    <name evidence="4" type="ORF">OV287_22455</name>
</gene>
<dbReference type="Gene3D" id="3.40.190.10">
    <property type="entry name" value="Periplasmic binding protein-like II"/>
    <property type="match status" value="2"/>
</dbReference>
<comment type="similarity">
    <text evidence="1">Belongs to the bacterial solute-binding protein ModA family.</text>
</comment>
<accession>A0ABT4A6F1</accession>
<evidence type="ECO:0000313" key="5">
    <source>
        <dbReference type="Proteomes" id="UP001207654"/>
    </source>
</evidence>
<evidence type="ECO:0000313" key="4">
    <source>
        <dbReference type="EMBL" id="MCY1077236.1"/>
    </source>
</evidence>
<dbReference type="NCBIfam" id="TIGR01256">
    <property type="entry name" value="modA"/>
    <property type="match status" value="1"/>
</dbReference>
<evidence type="ECO:0000256" key="3">
    <source>
        <dbReference type="ARBA" id="ARBA00022729"/>
    </source>
</evidence>
<organism evidence="4 5">
    <name type="scientific">Archangium lansingense</name>
    <dbReference type="NCBI Taxonomy" id="2995310"/>
    <lineage>
        <taxon>Bacteria</taxon>
        <taxon>Pseudomonadati</taxon>
        <taxon>Myxococcota</taxon>
        <taxon>Myxococcia</taxon>
        <taxon>Myxococcales</taxon>
        <taxon>Cystobacterineae</taxon>
        <taxon>Archangiaceae</taxon>
        <taxon>Archangium</taxon>
    </lineage>
</organism>
<dbReference type="Proteomes" id="UP001207654">
    <property type="component" value="Unassembled WGS sequence"/>
</dbReference>
<dbReference type="SUPFAM" id="SSF53850">
    <property type="entry name" value="Periplasmic binding protein-like II"/>
    <property type="match status" value="1"/>
</dbReference>
<dbReference type="EMBL" id="JAPNKA010000001">
    <property type="protein sequence ID" value="MCY1077236.1"/>
    <property type="molecule type" value="Genomic_DNA"/>
</dbReference>
<keyword evidence="5" id="KW-1185">Reference proteome</keyword>
<dbReference type="PIRSF" id="PIRSF004846">
    <property type="entry name" value="ModA"/>
    <property type="match status" value="1"/>
</dbReference>
<sequence>MNVIMKGALAAGALIIIAAGLRAGLRENEGTATASAPPATRSEQKRTLTIAAASDLKFALDELLEEFRAKQPGTEVQVTYGSSGNFLAQLSNGAPFDVFLSADVAYPRKLAEQGLVADEVFLYAVGRIVVWVPKGSPLHVEQRGMEALREPAARRIAIANPQHAPYGRAAEAAMKSLGVYDALKDKLVLGENIAQTAQFVQSGAADAGVIALALALAPAMKERGSYWEVPLEAYPRMEQGGAILKKAKDPELARQFRDYLLGTEGNALLKRYGFSLVKE</sequence>
<dbReference type="InterPro" id="IPR050682">
    <property type="entry name" value="ModA/WtpA"/>
</dbReference>
<proteinExistence type="inferred from homology"/>
<dbReference type="RefSeq" id="WP_267536082.1">
    <property type="nucleotide sequence ID" value="NZ_JAPNKA010000001.1"/>
</dbReference>
<dbReference type="InterPro" id="IPR005950">
    <property type="entry name" value="ModA"/>
</dbReference>
<evidence type="ECO:0000256" key="1">
    <source>
        <dbReference type="ARBA" id="ARBA00009175"/>
    </source>
</evidence>
<dbReference type="Pfam" id="PF13531">
    <property type="entry name" value="SBP_bac_11"/>
    <property type="match status" value="1"/>
</dbReference>
<dbReference type="PANTHER" id="PTHR30632:SF14">
    <property type="entry name" value="TUNGSTATE_MOLYBDATE_CHROMATE-BINDING PROTEIN MODA"/>
    <property type="match status" value="1"/>
</dbReference>
<dbReference type="PANTHER" id="PTHR30632">
    <property type="entry name" value="MOLYBDATE-BINDING PERIPLASMIC PROTEIN"/>
    <property type="match status" value="1"/>
</dbReference>
<comment type="caution">
    <text evidence="4">The sequence shown here is derived from an EMBL/GenBank/DDBJ whole genome shotgun (WGS) entry which is preliminary data.</text>
</comment>
<name>A0ABT4A6F1_9BACT</name>
<keyword evidence="2" id="KW-0479">Metal-binding</keyword>
<keyword evidence="3" id="KW-0732">Signal</keyword>
<dbReference type="CDD" id="cd13539">
    <property type="entry name" value="PBP2_AvModA"/>
    <property type="match status" value="1"/>
</dbReference>